<dbReference type="AlphaFoldDB" id="A0A9P4WE49"/>
<protein>
    <recommendedName>
        <fullName evidence="1">DUF7918 domain-containing protein</fullName>
    </recommendedName>
</protein>
<dbReference type="PANTHER" id="PTHR36223">
    <property type="entry name" value="BETA-LACTAMASE-TYPE TRANSPEPTIDASE FOLD DOMAIN CONTAINING PROTEIN"/>
    <property type="match status" value="1"/>
</dbReference>
<dbReference type="Proteomes" id="UP000801428">
    <property type="component" value="Unassembled WGS sequence"/>
</dbReference>
<name>A0A9P4WE49_CURKU</name>
<gene>
    <name evidence="2" type="ORF">E8E13_009136</name>
</gene>
<keyword evidence="3" id="KW-1185">Reference proteome</keyword>
<evidence type="ECO:0000259" key="1">
    <source>
        <dbReference type="Pfam" id="PF25534"/>
    </source>
</evidence>
<dbReference type="EMBL" id="SWKU01000004">
    <property type="protein sequence ID" value="KAF3007675.1"/>
    <property type="molecule type" value="Genomic_DNA"/>
</dbReference>
<evidence type="ECO:0000313" key="2">
    <source>
        <dbReference type="EMBL" id="KAF3007675.1"/>
    </source>
</evidence>
<comment type="caution">
    <text evidence="2">The sequence shown here is derived from an EMBL/GenBank/DDBJ whole genome shotgun (WGS) entry which is preliminary data.</text>
</comment>
<organism evidence="2 3">
    <name type="scientific">Curvularia kusanoi</name>
    <name type="common">Cochliobolus kusanoi</name>
    <dbReference type="NCBI Taxonomy" id="90978"/>
    <lineage>
        <taxon>Eukaryota</taxon>
        <taxon>Fungi</taxon>
        <taxon>Dikarya</taxon>
        <taxon>Ascomycota</taxon>
        <taxon>Pezizomycotina</taxon>
        <taxon>Dothideomycetes</taxon>
        <taxon>Pleosporomycetidae</taxon>
        <taxon>Pleosporales</taxon>
        <taxon>Pleosporineae</taxon>
        <taxon>Pleosporaceae</taxon>
        <taxon>Curvularia</taxon>
    </lineage>
</organism>
<dbReference type="PANTHER" id="PTHR36223:SF1">
    <property type="entry name" value="TRANSCRIPTION ELONGATION FACTOR EAF N-TERMINAL DOMAIN-CONTAINING PROTEIN"/>
    <property type="match status" value="1"/>
</dbReference>
<accession>A0A9P4WE49</accession>
<dbReference type="Pfam" id="PF25534">
    <property type="entry name" value="DUF7918"/>
    <property type="match status" value="1"/>
</dbReference>
<sequence>MANHPTYPGLTVEIIKDNDALQEYNSNEAEPDANEVCRYIQADSDTFFEVRYTIPKTLFAEHGVRAVIEIDGVTVRRNPYSNNSYRDTGLTVTLGKTSARVNGIDMGQRFHFTEIKRVETDQTVDAIPKEKIAELGQISVAFYAIENMRQKEVIDFTPDLGNSATVSEKNLKGLSLTHSARLVKRTPKSKSTWWDFDFVDLQCLPFATFRFKYRSLNALKSLDIVARTPSPTPLEDRPIEELSHNELTELVSRYRANEAEARNVKREKANTIKRELDFSHGFDDDDELTVVEERPRKRQYRPRKDDEIIVLD</sequence>
<reference evidence="2" key="1">
    <citation type="submission" date="2019-04" db="EMBL/GenBank/DDBJ databases">
        <title>Sequencing of skin fungus with MAO and IRED activity.</title>
        <authorList>
            <person name="Marsaioli A.J."/>
            <person name="Bonatto J.M.C."/>
            <person name="Reis Junior O."/>
        </authorList>
    </citation>
    <scope>NUCLEOTIDE SEQUENCE</scope>
    <source>
        <strain evidence="2">30M1</strain>
    </source>
</reference>
<dbReference type="OrthoDB" id="3364132at2759"/>
<dbReference type="InterPro" id="IPR057678">
    <property type="entry name" value="DUF7918"/>
</dbReference>
<evidence type="ECO:0000313" key="3">
    <source>
        <dbReference type="Proteomes" id="UP000801428"/>
    </source>
</evidence>
<proteinExistence type="predicted"/>
<feature type="domain" description="DUF7918" evidence="1">
    <location>
        <begin position="9"/>
        <end position="228"/>
    </location>
</feature>